<dbReference type="Pfam" id="PF10294">
    <property type="entry name" value="Methyltransf_16"/>
    <property type="match status" value="2"/>
</dbReference>
<organism evidence="2 3">
    <name type="scientific">Mortierella hygrophila</name>
    <dbReference type="NCBI Taxonomy" id="979708"/>
    <lineage>
        <taxon>Eukaryota</taxon>
        <taxon>Fungi</taxon>
        <taxon>Fungi incertae sedis</taxon>
        <taxon>Mucoromycota</taxon>
        <taxon>Mortierellomycotina</taxon>
        <taxon>Mortierellomycetes</taxon>
        <taxon>Mortierellales</taxon>
        <taxon>Mortierellaceae</taxon>
        <taxon>Mortierella</taxon>
    </lineage>
</organism>
<dbReference type="Proteomes" id="UP000723463">
    <property type="component" value="Unassembled WGS sequence"/>
</dbReference>
<accession>A0A9P6F194</accession>
<dbReference type="Gene3D" id="3.40.50.150">
    <property type="entry name" value="Vaccinia Virus protein VP39"/>
    <property type="match status" value="1"/>
</dbReference>
<feature type="compositionally biased region" description="Polar residues" evidence="1">
    <location>
        <begin position="11"/>
        <end position="26"/>
    </location>
</feature>
<dbReference type="SUPFAM" id="SSF53335">
    <property type="entry name" value="S-adenosyl-L-methionine-dependent methyltransferases"/>
    <property type="match status" value="1"/>
</dbReference>
<evidence type="ECO:0000313" key="2">
    <source>
        <dbReference type="EMBL" id="KAF9540057.1"/>
    </source>
</evidence>
<dbReference type="InterPro" id="IPR019410">
    <property type="entry name" value="Methyltransf_16"/>
</dbReference>
<dbReference type="AlphaFoldDB" id="A0A9P6F194"/>
<reference evidence="2" key="1">
    <citation type="journal article" date="2020" name="Fungal Divers.">
        <title>Resolving the Mortierellaceae phylogeny through synthesis of multi-gene phylogenetics and phylogenomics.</title>
        <authorList>
            <person name="Vandepol N."/>
            <person name="Liber J."/>
            <person name="Desiro A."/>
            <person name="Na H."/>
            <person name="Kennedy M."/>
            <person name="Barry K."/>
            <person name="Grigoriev I.V."/>
            <person name="Miller A.N."/>
            <person name="O'Donnell K."/>
            <person name="Stajich J.E."/>
            <person name="Bonito G."/>
        </authorList>
    </citation>
    <scope>NUCLEOTIDE SEQUENCE</scope>
    <source>
        <strain evidence="2">NRRL 2591</strain>
    </source>
</reference>
<dbReference type="InterPro" id="IPR029063">
    <property type="entry name" value="SAM-dependent_MTases_sf"/>
</dbReference>
<evidence type="ECO:0000256" key="1">
    <source>
        <dbReference type="SAM" id="MobiDB-lite"/>
    </source>
</evidence>
<name>A0A9P6F194_9FUNG</name>
<gene>
    <name evidence="2" type="ORF">EC957_004688</name>
</gene>
<dbReference type="EMBL" id="JAAAXW010000217">
    <property type="protein sequence ID" value="KAF9540057.1"/>
    <property type="molecule type" value="Genomic_DNA"/>
</dbReference>
<keyword evidence="3" id="KW-1185">Reference proteome</keyword>
<comment type="caution">
    <text evidence="2">The sequence shown here is derived from an EMBL/GenBank/DDBJ whole genome shotgun (WGS) entry which is preliminary data.</text>
</comment>
<sequence>MEEELQGLQLDGNTPQKQQHQEQSSEAPEGTATAIIPWKYCNVYANNRSPERLFLFQGQSIFIQQRLDEKVTIDQNTGNVVWDGAYLMAKFLESHIGNLQGKSCLELGAGTGLVSIVAWLLGATKVLATDLPGPHTEHVQKNTGTNAGRIALERGQEIARHEEEVVGEDDGGVREDVRIKRRRNRQERNRIIELDSDNLSVAPLDWNTPVLPESVKFKGPFSYIICSEILYLPKFHRALLKTLTKFADDQTVVLLLWKQRGLGEERFFDIACRLSTGWKVQYLERTVLDAEFQDQPYGVAQMTRIPTTSTLSSTSHHSFA</sequence>
<protein>
    <submittedName>
        <fullName evidence="2">Uncharacterized protein</fullName>
    </submittedName>
</protein>
<evidence type="ECO:0000313" key="3">
    <source>
        <dbReference type="Proteomes" id="UP000723463"/>
    </source>
</evidence>
<dbReference type="PANTHER" id="PTHR14614">
    <property type="entry name" value="HEPATOCELLULAR CARCINOMA-ASSOCIATED ANTIGEN"/>
    <property type="match status" value="1"/>
</dbReference>
<dbReference type="PANTHER" id="PTHR14614:SF109">
    <property type="entry name" value="RIBOSOMAL LYSINE N-METHYLTRANSFERASE 5"/>
    <property type="match status" value="1"/>
</dbReference>
<feature type="region of interest" description="Disordered" evidence="1">
    <location>
        <begin position="1"/>
        <end position="30"/>
    </location>
</feature>
<proteinExistence type="predicted"/>